<evidence type="ECO:0000313" key="4">
    <source>
        <dbReference type="Proteomes" id="UP001428341"/>
    </source>
</evidence>
<dbReference type="Pfam" id="PF00226">
    <property type="entry name" value="DnaJ"/>
    <property type="match status" value="1"/>
</dbReference>
<proteinExistence type="predicted"/>
<dbReference type="EMBL" id="JBCGBO010000001">
    <property type="protein sequence ID" value="KAK9230404.1"/>
    <property type="molecule type" value="Genomic_DNA"/>
</dbReference>
<feature type="region of interest" description="Disordered" evidence="1">
    <location>
        <begin position="206"/>
        <end position="228"/>
    </location>
</feature>
<keyword evidence="4" id="KW-1185">Reference proteome</keyword>
<sequence length="373" mass="42638">MQIPRWQNVLFLKNSLKISTLLSSTTPATTAAAAATSIHFVASFHSTPTSCEKWKNKWNAEAIICFKIFSRLTNDLSLEHIQLGHWIFFVCLCSDCQMLTQQGHGLGTLYSWMNVCPRYLSFIFTSLPSGIDALQGGFSSVPGASCKDAKRAQQPSKTYIRYQTRHKRADAKRALKDLLFRSGSSNFSFQNEDPIWKFDGNCEGDIGSDRKGQSKSSARRFGKPDLKRKKRKFRRESFSEDFDDPETIFQERFGNRWYSWTYQKREESSFQYSTSGFEWRKHSNRTDHRTKDWENESDIESDDEQCTVGSSSDRTILGLPPSGPLKLDDVKNAFRLSALKWHPDKHQGSSQAMAEEKFKLCLNAYKSLCAALS</sequence>
<dbReference type="SMART" id="SM00271">
    <property type="entry name" value="DnaJ"/>
    <property type="match status" value="1"/>
</dbReference>
<feature type="region of interest" description="Disordered" evidence="1">
    <location>
        <begin position="285"/>
        <end position="314"/>
    </location>
</feature>
<reference evidence="3 4" key="1">
    <citation type="submission" date="2024-05" db="EMBL/GenBank/DDBJ databases">
        <title>Haplotype-resolved chromosome-level genome assembly of Huyou (Citrus changshanensis).</title>
        <authorList>
            <person name="Miao C."/>
            <person name="Chen W."/>
            <person name="Wu Y."/>
            <person name="Wang L."/>
            <person name="Zhao S."/>
            <person name="Grierson D."/>
            <person name="Xu C."/>
            <person name="Chen K."/>
        </authorList>
    </citation>
    <scope>NUCLEOTIDE SEQUENCE [LARGE SCALE GENOMIC DNA]</scope>
    <source>
        <strain evidence="3">01-14</strain>
        <tissue evidence="3">Leaf</tissue>
    </source>
</reference>
<comment type="caution">
    <text evidence="3">The sequence shown here is derived from an EMBL/GenBank/DDBJ whole genome shotgun (WGS) entry which is preliminary data.</text>
</comment>
<evidence type="ECO:0000313" key="3">
    <source>
        <dbReference type="EMBL" id="KAK9230404.1"/>
    </source>
</evidence>
<evidence type="ECO:0000259" key="2">
    <source>
        <dbReference type="PROSITE" id="PS50076"/>
    </source>
</evidence>
<dbReference type="PANTHER" id="PTHR45376">
    <property type="entry name" value="CHAPERONE DNAJ-DOMAIN SUPERFAMILY PROTEIN-RELATED"/>
    <property type="match status" value="1"/>
</dbReference>
<dbReference type="Gene3D" id="1.10.287.110">
    <property type="entry name" value="DnaJ domain"/>
    <property type="match status" value="1"/>
</dbReference>
<feature type="compositionally biased region" description="Acidic residues" evidence="1">
    <location>
        <begin position="295"/>
        <end position="305"/>
    </location>
</feature>
<dbReference type="InterPro" id="IPR036869">
    <property type="entry name" value="J_dom_sf"/>
</dbReference>
<organism evidence="3 4">
    <name type="scientific">Citrus x changshan-huyou</name>
    <dbReference type="NCBI Taxonomy" id="2935761"/>
    <lineage>
        <taxon>Eukaryota</taxon>
        <taxon>Viridiplantae</taxon>
        <taxon>Streptophyta</taxon>
        <taxon>Embryophyta</taxon>
        <taxon>Tracheophyta</taxon>
        <taxon>Spermatophyta</taxon>
        <taxon>Magnoliopsida</taxon>
        <taxon>eudicotyledons</taxon>
        <taxon>Gunneridae</taxon>
        <taxon>Pentapetalae</taxon>
        <taxon>rosids</taxon>
        <taxon>malvids</taxon>
        <taxon>Sapindales</taxon>
        <taxon>Rutaceae</taxon>
        <taxon>Aurantioideae</taxon>
        <taxon>Citrus</taxon>
    </lineage>
</organism>
<dbReference type="Proteomes" id="UP001428341">
    <property type="component" value="Unassembled WGS sequence"/>
</dbReference>
<accession>A0AAP0N5P7</accession>
<feature type="compositionally biased region" description="Basic residues" evidence="1">
    <location>
        <begin position="217"/>
        <end position="228"/>
    </location>
</feature>
<name>A0AAP0N5P7_9ROSI</name>
<dbReference type="PROSITE" id="PS50076">
    <property type="entry name" value="DNAJ_2"/>
    <property type="match status" value="1"/>
</dbReference>
<protein>
    <recommendedName>
        <fullName evidence="2">J domain-containing protein</fullName>
    </recommendedName>
</protein>
<dbReference type="PANTHER" id="PTHR45376:SF5">
    <property type="entry name" value="CHAPERONE DNAJ-DOMAIN SUPERFAMILY PROTEIN"/>
    <property type="match status" value="1"/>
</dbReference>
<evidence type="ECO:0000256" key="1">
    <source>
        <dbReference type="SAM" id="MobiDB-lite"/>
    </source>
</evidence>
<feature type="compositionally biased region" description="Basic and acidic residues" evidence="1">
    <location>
        <begin position="285"/>
        <end position="294"/>
    </location>
</feature>
<feature type="domain" description="J" evidence="2">
    <location>
        <begin position="312"/>
        <end position="373"/>
    </location>
</feature>
<dbReference type="AlphaFoldDB" id="A0AAP0N5P7"/>
<dbReference type="CDD" id="cd06257">
    <property type="entry name" value="DnaJ"/>
    <property type="match status" value="1"/>
</dbReference>
<dbReference type="SUPFAM" id="SSF46565">
    <property type="entry name" value="Chaperone J-domain"/>
    <property type="match status" value="1"/>
</dbReference>
<dbReference type="InterPro" id="IPR001623">
    <property type="entry name" value="DnaJ_domain"/>
</dbReference>
<gene>
    <name evidence="3" type="ORF">WN944_023372</name>
</gene>